<dbReference type="Gene3D" id="2.115.10.20">
    <property type="entry name" value="Glycosyl hydrolase domain, family 43"/>
    <property type="match status" value="1"/>
</dbReference>
<evidence type="ECO:0000313" key="13">
    <source>
        <dbReference type="Proteomes" id="UP000183918"/>
    </source>
</evidence>
<comment type="catalytic activity">
    <reaction evidence="8">
        <text>Hydrolysis of terminal non-reducing beta-D-fructofuranoside residues in beta-D-fructofuranosides.</text>
        <dbReference type="EC" id="3.2.1.26"/>
    </reaction>
</comment>
<dbReference type="EC" id="3.2.1.26" evidence="3 8"/>
<dbReference type="EMBL" id="FNPG01000027">
    <property type="protein sequence ID" value="SDY66077.1"/>
    <property type="molecule type" value="Genomic_DNA"/>
</dbReference>
<dbReference type="Proteomes" id="UP000183918">
    <property type="component" value="Unassembled WGS sequence"/>
</dbReference>
<dbReference type="InterPro" id="IPR051214">
    <property type="entry name" value="GH32_Enzymes"/>
</dbReference>
<reference evidence="12 13" key="1">
    <citation type="submission" date="2016-10" db="EMBL/GenBank/DDBJ databases">
        <authorList>
            <person name="de Groot N.N."/>
        </authorList>
    </citation>
    <scope>NUCLEOTIDE SEQUENCE [LARGE SCALE GENOMIC DNA]</scope>
    <source>
        <strain evidence="12 13">DSM 14045</strain>
    </source>
</reference>
<keyword evidence="9" id="KW-0963">Cytoplasm</keyword>
<dbReference type="PANTHER" id="PTHR43101">
    <property type="entry name" value="BETA-FRUCTOSIDASE"/>
    <property type="match status" value="1"/>
</dbReference>
<evidence type="ECO:0000313" key="12">
    <source>
        <dbReference type="EMBL" id="SDY66077.1"/>
    </source>
</evidence>
<dbReference type="InterPro" id="IPR013148">
    <property type="entry name" value="Glyco_hydro_32_N"/>
</dbReference>
<dbReference type="PANTHER" id="PTHR43101:SF1">
    <property type="entry name" value="BETA-FRUCTOSIDASE"/>
    <property type="match status" value="1"/>
</dbReference>
<dbReference type="InterPro" id="IPR013320">
    <property type="entry name" value="ConA-like_dom_sf"/>
</dbReference>
<evidence type="ECO:0000256" key="2">
    <source>
        <dbReference type="ARBA" id="ARBA00009902"/>
    </source>
</evidence>
<keyword evidence="13" id="KW-1185">Reference proteome</keyword>
<dbReference type="RefSeq" id="WP_083354550.1">
    <property type="nucleotide sequence ID" value="NZ_FNPG01000027.1"/>
</dbReference>
<comment type="pathway">
    <text evidence="1 9">Glycan biosynthesis; sucrose metabolism.</text>
</comment>
<dbReference type="GO" id="GO:0005985">
    <property type="term" value="P:sucrose metabolic process"/>
    <property type="evidence" value="ECO:0007669"/>
    <property type="project" value="UniProtKB-UniPathway"/>
</dbReference>
<sequence>MRNKTYKHMYHIFGKKGWVNDPNGSCYYDGKYHIFYQYAPDYPESALKYWGHVSSEDMIHWEDNGIALRPDIPQDKDGVYSGTAFCDDGKMELFYTGNVKHPGNHDYILTGREQNVIYLSSDDGYNFSEKELLMTNEDFPKSMGLHVRDPKVWKENDKYYMFLGARSVDDKASMLFFESDDKKNWQLYKEYTPSAQLGYMFECPDYFEVDGVKAIGGCPQGMDSQEYKFMNMYQSGYFILNETTIHSSNEELEKDITVENFKEWDMGFDFYAPQVFTTPEGKKIIIGWAGVPDAPYDNAKSLEEGFEHSLTLFREISYDSDKKIFKTYPIKGYEELRKEEKEVLLTDDKKKVTLDSSFDLEAKATGKAQIVFSDTEGNKDLVFAFKDGVCELKFLNETGCKRDVRRAKVEKVENVRIFMDQSIIEIYVNGGEVVFTSRYYPNDDNIVATFDGFYEVNAYSLEEIDY</sequence>
<keyword evidence="6 8" id="KW-0326">Glycosidase</keyword>
<evidence type="ECO:0000256" key="5">
    <source>
        <dbReference type="ARBA" id="ARBA00022801"/>
    </source>
</evidence>
<dbReference type="SUPFAM" id="SSF49899">
    <property type="entry name" value="Concanavalin A-like lectins/glucanases"/>
    <property type="match status" value="1"/>
</dbReference>
<dbReference type="STRING" id="1122142.SAMN02910414_02065"/>
<dbReference type="InterPro" id="IPR013189">
    <property type="entry name" value="Glyco_hydro_32_C"/>
</dbReference>
<dbReference type="InterPro" id="IPR023296">
    <property type="entry name" value="Glyco_hydro_beta-prop_sf"/>
</dbReference>
<comment type="function">
    <text evidence="9">Enables the bacterium to metabolize sucrose as a sole carbon source.</text>
</comment>
<evidence type="ECO:0000256" key="9">
    <source>
        <dbReference type="RuleBase" id="RU365015"/>
    </source>
</evidence>
<evidence type="ECO:0000259" key="11">
    <source>
        <dbReference type="Pfam" id="PF08244"/>
    </source>
</evidence>
<dbReference type="CDD" id="cd18623">
    <property type="entry name" value="GH32_ScrB-like"/>
    <property type="match status" value="1"/>
</dbReference>
<dbReference type="GO" id="GO:0004564">
    <property type="term" value="F:beta-fructofuranosidase activity"/>
    <property type="evidence" value="ECO:0007669"/>
    <property type="project" value="UniProtKB-EC"/>
</dbReference>
<dbReference type="UniPathway" id="UPA00238"/>
<accession>A0A1H3LNF8</accession>
<evidence type="ECO:0000256" key="8">
    <source>
        <dbReference type="RuleBase" id="RU362110"/>
    </source>
</evidence>
<evidence type="ECO:0000256" key="6">
    <source>
        <dbReference type="ARBA" id="ARBA00023295"/>
    </source>
</evidence>
<dbReference type="OrthoDB" id="9759709at2"/>
<dbReference type="NCBIfam" id="TIGR01322">
    <property type="entry name" value="scrB_fam"/>
    <property type="match status" value="1"/>
</dbReference>
<dbReference type="Pfam" id="PF08244">
    <property type="entry name" value="Glyco_hydro_32C"/>
    <property type="match status" value="1"/>
</dbReference>
<keyword evidence="9" id="KW-0119">Carbohydrate metabolism</keyword>
<evidence type="ECO:0000256" key="4">
    <source>
        <dbReference type="ARBA" id="ARBA00019623"/>
    </source>
</evidence>
<evidence type="ECO:0000259" key="10">
    <source>
        <dbReference type="Pfam" id="PF00251"/>
    </source>
</evidence>
<name>A0A1H3LNF8_9FIRM</name>
<comment type="similarity">
    <text evidence="2 8">Belongs to the glycosyl hydrolase 32 family.</text>
</comment>
<feature type="domain" description="Glycosyl hydrolase family 32 C-terminal" evidence="11">
    <location>
        <begin position="401"/>
        <end position="446"/>
    </location>
</feature>
<evidence type="ECO:0000256" key="7">
    <source>
        <dbReference type="ARBA" id="ARBA00033367"/>
    </source>
</evidence>
<evidence type="ECO:0000256" key="1">
    <source>
        <dbReference type="ARBA" id="ARBA00004914"/>
    </source>
</evidence>
<keyword evidence="5 8" id="KW-0378">Hydrolase</keyword>
<dbReference type="Gene3D" id="2.60.120.560">
    <property type="entry name" value="Exo-inulinase, domain 1"/>
    <property type="match status" value="1"/>
</dbReference>
<dbReference type="InterPro" id="IPR006232">
    <property type="entry name" value="Suc6P_hydrolase"/>
</dbReference>
<dbReference type="SMART" id="SM00640">
    <property type="entry name" value="Glyco_32"/>
    <property type="match status" value="1"/>
</dbReference>
<dbReference type="AlphaFoldDB" id="A0A1H3LNF8"/>
<protein>
    <recommendedName>
        <fullName evidence="4 8">Sucrose-6-phosphate hydrolase</fullName>
        <ecNumber evidence="3 8">3.2.1.26</ecNumber>
    </recommendedName>
    <alternativeName>
        <fullName evidence="7 9">Invertase</fullName>
    </alternativeName>
</protein>
<dbReference type="SUPFAM" id="SSF75005">
    <property type="entry name" value="Arabinanase/levansucrase/invertase"/>
    <property type="match status" value="1"/>
</dbReference>
<organism evidence="12 13">
    <name type="scientific">Lachnobacterium bovis DSM 14045</name>
    <dbReference type="NCBI Taxonomy" id="1122142"/>
    <lineage>
        <taxon>Bacteria</taxon>
        <taxon>Bacillati</taxon>
        <taxon>Bacillota</taxon>
        <taxon>Clostridia</taxon>
        <taxon>Lachnospirales</taxon>
        <taxon>Lachnospiraceae</taxon>
        <taxon>Lachnobacterium</taxon>
    </lineage>
</organism>
<comment type="subcellular location">
    <subcellularLocation>
        <location evidence="9">Cytoplasm</location>
    </subcellularLocation>
</comment>
<proteinExistence type="inferred from homology"/>
<gene>
    <name evidence="12" type="ORF">SAMN02910414_02065</name>
</gene>
<dbReference type="Pfam" id="PF00251">
    <property type="entry name" value="Glyco_hydro_32N"/>
    <property type="match status" value="1"/>
</dbReference>
<dbReference type="InterPro" id="IPR001362">
    <property type="entry name" value="Glyco_hydro_32"/>
</dbReference>
<dbReference type="GO" id="GO:0005737">
    <property type="term" value="C:cytoplasm"/>
    <property type="evidence" value="ECO:0007669"/>
    <property type="project" value="UniProtKB-SubCell"/>
</dbReference>
<evidence type="ECO:0000256" key="3">
    <source>
        <dbReference type="ARBA" id="ARBA00012758"/>
    </source>
</evidence>
<feature type="domain" description="Glycosyl hydrolase family 32 N-terminal" evidence="10">
    <location>
        <begin position="11"/>
        <end position="326"/>
    </location>
</feature>